<feature type="domain" description="GP-PDE" evidence="2">
    <location>
        <begin position="350"/>
        <end position="581"/>
    </location>
</feature>
<dbReference type="Gene3D" id="3.20.20.190">
    <property type="entry name" value="Phosphatidylinositol (PI) phosphodiesterase"/>
    <property type="match status" value="1"/>
</dbReference>
<dbReference type="SUPFAM" id="SSF51695">
    <property type="entry name" value="PLC-like phosphodiesterases"/>
    <property type="match status" value="1"/>
</dbReference>
<feature type="transmembrane region" description="Helical" evidence="1">
    <location>
        <begin position="65"/>
        <end position="84"/>
    </location>
</feature>
<evidence type="ECO:0000256" key="1">
    <source>
        <dbReference type="SAM" id="Phobius"/>
    </source>
</evidence>
<dbReference type="AlphaFoldDB" id="A0A3D2X9L5"/>
<dbReference type="GO" id="GO:0008081">
    <property type="term" value="F:phosphoric diester hydrolase activity"/>
    <property type="evidence" value="ECO:0007669"/>
    <property type="project" value="InterPro"/>
</dbReference>
<protein>
    <recommendedName>
        <fullName evidence="2">GP-PDE domain-containing protein</fullName>
    </recommendedName>
</protein>
<gene>
    <name evidence="3" type="ORF">DHW61_14945</name>
</gene>
<dbReference type="GO" id="GO:0006629">
    <property type="term" value="P:lipid metabolic process"/>
    <property type="evidence" value="ECO:0007669"/>
    <property type="project" value="InterPro"/>
</dbReference>
<dbReference type="PANTHER" id="PTHR46211:SF8">
    <property type="entry name" value="PHOSPHODIESTERASE"/>
    <property type="match status" value="1"/>
</dbReference>
<dbReference type="PANTHER" id="PTHR46211">
    <property type="entry name" value="GLYCEROPHOSPHORYL DIESTER PHOSPHODIESTERASE"/>
    <property type="match status" value="1"/>
</dbReference>
<evidence type="ECO:0000313" key="3">
    <source>
        <dbReference type="EMBL" id="HCL03676.1"/>
    </source>
</evidence>
<feature type="transmembrane region" description="Helical" evidence="1">
    <location>
        <begin position="20"/>
        <end position="45"/>
    </location>
</feature>
<proteinExistence type="predicted"/>
<feature type="transmembrane region" description="Helical" evidence="1">
    <location>
        <begin position="316"/>
        <end position="335"/>
    </location>
</feature>
<feature type="transmembrane region" description="Helical" evidence="1">
    <location>
        <begin position="257"/>
        <end position="290"/>
    </location>
</feature>
<comment type="caution">
    <text evidence="3">The sequence shown here is derived from an EMBL/GenBank/DDBJ whole genome shotgun (WGS) entry which is preliminary data.</text>
</comment>
<dbReference type="InterPro" id="IPR017946">
    <property type="entry name" value="PLC-like_Pdiesterase_TIM-brl"/>
</dbReference>
<dbReference type="Pfam" id="PF10110">
    <property type="entry name" value="GPDPase_memb"/>
    <property type="match status" value="1"/>
</dbReference>
<feature type="transmembrane region" description="Helical" evidence="1">
    <location>
        <begin position="125"/>
        <end position="146"/>
    </location>
</feature>
<evidence type="ECO:0000313" key="4">
    <source>
        <dbReference type="Proteomes" id="UP000262969"/>
    </source>
</evidence>
<feature type="transmembrane region" description="Helical" evidence="1">
    <location>
        <begin position="216"/>
        <end position="245"/>
    </location>
</feature>
<evidence type="ECO:0000259" key="2">
    <source>
        <dbReference type="PROSITE" id="PS51704"/>
    </source>
</evidence>
<keyword evidence="1" id="KW-0472">Membrane</keyword>
<keyword evidence="1" id="KW-1133">Transmembrane helix</keyword>
<dbReference type="Proteomes" id="UP000262969">
    <property type="component" value="Unassembled WGS sequence"/>
</dbReference>
<dbReference type="Pfam" id="PF03009">
    <property type="entry name" value="GDPD"/>
    <property type="match status" value="1"/>
</dbReference>
<accession>A0A3D2X9L5</accession>
<dbReference type="InterPro" id="IPR030395">
    <property type="entry name" value="GP_PDE_dom"/>
</dbReference>
<name>A0A3D2X9L5_9FIRM</name>
<dbReference type="PROSITE" id="PS51704">
    <property type="entry name" value="GP_PDE"/>
    <property type="match status" value="1"/>
</dbReference>
<reference evidence="3 4" key="1">
    <citation type="journal article" date="2018" name="Nat. Biotechnol.">
        <title>A standardized bacterial taxonomy based on genome phylogeny substantially revises the tree of life.</title>
        <authorList>
            <person name="Parks D.H."/>
            <person name="Chuvochina M."/>
            <person name="Waite D.W."/>
            <person name="Rinke C."/>
            <person name="Skarshewski A."/>
            <person name="Chaumeil P.A."/>
            <person name="Hugenholtz P."/>
        </authorList>
    </citation>
    <scope>NUCLEOTIDE SEQUENCE [LARGE SCALE GENOMIC DNA]</scope>
    <source>
        <strain evidence="3">UBA11728</strain>
    </source>
</reference>
<feature type="transmembrane region" description="Helical" evidence="1">
    <location>
        <begin position="158"/>
        <end position="179"/>
    </location>
</feature>
<sequence length="600" mass="68652">MNKYNLAFRLLKKNYKTILLFELFYKLVGSTVFTPLLFGMLNLALKLSGEQYLTNDNFFDFLSRPTTVVIALIILLAVTLFTLFEMTALVQCFHASFHNNKMTVAQMFQAGYRSAFRFFKRRNGLIIVFVLFIIPITNFALVSGYISSINIPEFIMDYIYNNLLLSILFLLCMLLFAIITMRWIFSIHVFTLEGCNYKKARKESLRMNRGRYIKHAIGLIVWNISIALIVLLFTTLSIGAVTLVIKSLTNSAIAYSMTLAVVAGALLLLIIVLANFSVAISFAFISALYYKQKRYAGEEIPTYRPSEITFHKLKKVLVFSALVAAVINIFYLSVITNKNFDWNMQLFEHTQVTAHRGNSSMAPENTMPAFKSAIEQRADYIELDVQQTKDGVFVVAHDSNLKRISGKNINIWEVTYDEIKDIDVGSWFHSDFSYVRLSTLEEVIKETKGKIKLNIELKPSGHEIDFEKSVVDLIKEYKVEDDCVVASMNYECLKRVKEYAPDIKTVYITTVAYGSLLTLEYADVYSIEATFVTSNLVNDIHRQGKEIYAWTVNDESNVQKMIDVGVDNIVTDNPVMVRELVYSKSLNENIVDFIYRLINK</sequence>
<dbReference type="CDD" id="cd08579">
    <property type="entry name" value="GDPD_memb_like"/>
    <property type="match status" value="1"/>
</dbReference>
<dbReference type="EMBL" id="DPVV01000494">
    <property type="protein sequence ID" value="HCL03676.1"/>
    <property type="molecule type" value="Genomic_DNA"/>
</dbReference>
<organism evidence="3 4">
    <name type="scientific">Lachnoclostridium phytofermentans</name>
    <dbReference type="NCBI Taxonomy" id="66219"/>
    <lineage>
        <taxon>Bacteria</taxon>
        <taxon>Bacillati</taxon>
        <taxon>Bacillota</taxon>
        <taxon>Clostridia</taxon>
        <taxon>Lachnospirales</taxon>
        <taxon>Lachnospiraceae</taxon>
    </lineage>
</organism>
<keyword evidence="1" id="KW-0812">Transmembrane</keyword>
<dbReference type="InterPro" id="IPR018476">
    <property type="entry name" value="GlyceroP-diester-Pdiesterase_M"/>
</dbReference>